<dbReference type="Pfam" id="PF12771">
    <property type="entry name" value="SusD-like_2"/>
    <property type="match status" value="1"/>
</dbReference>
<organism evidence="1 2">
    <name type="scientific">Chitinophaga silvatica</name>
    <dbReference type="NCBI Taxonomy" id="2282649"/>
    <lineage>
        <taxon>Bacteria</taxon>
        <taxon>Pseudomonadati</taxon>
        <taxon>Bacteroidota</taxon>
        <taxon>Chitinophagia</taxon>
        <taxon>Chitinophagales</taxon>
        <taxon>Chitinophagaceae</taxon>
        <taxon>Chitinophaga</taxon>
    </lineage>
</organism>
<evidence type="ECO:0000313" key="1">
    <source>
        <dbReference type="EMBL" id="RFS22462.1"/>
    </source>
</evidence>
<dbReference type="PROSITE" id="PS51257">
    <property type="entry name" value="PROKAR_LIPOPROTEIN"/>
    <property type="match status" value="1"/>
</dbReference>
<evidence type="ECO:0000313" key="2">
    <source>
        <dbReference type="Proteomes" id="UP000260644"/>
    </source>
</evidence>
<dbReference type="InterPro" id="IPR011990">
    <property type="entry name" value="TPR-like_helical_dom_sf"/>
</dbReference>
<dbReference type="EMBL" id="QPMM01000006">
    <property type="protein sequence ID" value="RFS22462.1"/>
    <property type="molecule type" value="Genomic_DNA"/>
</dbReference>
<dbReference type="RefSeq" id="WP_116975859.1">
    <property type="nucleotide sequence ID" value="NZ_QPMM01000006.1"/>
</dbReference>
<dbReference type="SUPFAM" id="SSF48452">
    <property type="entry name" value="TPR-like"/>
    <property type="match status" value="1"/>
</dbReference>
<name>A0A3E1Y9W4_9BACT</name>
<dbReference type="OrthoDB" id="614457at2"/>
<proteinExistence type="predicted"/>
<dbReference type="AlphaFoldDB" id="A0A3E1Y9W4"/>
<dbReference type="InterPro" id="IPR041662">
    <property type="entry name" value="SusD-like_2"/>
</dbReference>
<sequence length="576" mass="63282">MKRLSYILLVTFAAMVGCKKGWLDINTDPNNPTVASLPQMLVAAQQGLAYDMGFNNDNRGARGLTEVLSVYMHQVTVREDQDQYGATGTDFSINNSWNDFYSAQSVNGLPDYVGCLENISVMIAQAEAGGNHIYAGIGRIMRAYGVSQFVDAFADVPYSEANQFATNGLRYPKFDKGQDIYTDLFKQLDQGIAELQATGGNELVPSADDLFYGGSPAAWIRLANTIKLKLYNQIRLTTNVSAEVTALVNSGNLISSWSQSFLMKYGKNPSPDDRNPGFSEYFATQKSHYQSPWFFEILKGINPNIFTGITDPRIPYYFYNQNTVDGVSQGLGTDYRDSAFISIYFGSTGPNRDKSQDQSMTVFGIYPVGGRYDQGDHIVVNASSGTGAAPLRLLTYADVLYIEAELMNVGLIGGDARATLKSAILESFSQVDNVVNLANGGQTIPKLVGGPDTAYTNQVLAVYDAATTATRRLEIIITEKWIQSFGFSGDQYTDYRRTGYPIIFDPNNPQMAPGGYAQPPINGDPSNPGVPQPKVRVVCLRKYPVSLPWPATELNVNPNAPPQKTPDSYFVFWDKQ</sequence>
<dbReference type="Proteomes" id="UP000260644">
    <property type="component" value="Unassembled WGS sequence"/>
</dbReference>
<keyword evidence="1" id="KW-0449">Lipoprotein</keyword>
<protein>
    <submittedName>
        <fullName evidence="1">SusD/RagB family nutrient-binding outer membrane lipoprotein</fullName>
    </submittedName>
</protein>
<keyword evidence="2" id="KW-1185">Reference proteome</keyword>
<accession>A0A3E1Y9W4</accession>
<reference evidence="1 2" key="1">
    <citation type="submission" date="2018-07" db="EMBL/GenBank/DDBJ databases">
        <title>Chitinophaga K2CV101002-2 sp. nov., isolated from a monsoon evergreen broad-leaved forest soil.</title>
        <authorList>
            <person name="Lv Y."/>
        </authorList>
    </citation>
    <scope>NUCLEOTIDE SEQUENCE [LARGE SCALE GENOMIC DNA]</scope>
    <source>
        <strain evidence="1 2">GDMCC 1.1288</strain>
    </source>
</reference>
<dbReference type="Gene3D" id="1.25.40.390">
    <property type="match status" value="1"/>
</dbReference>
<gene>
    <name evidence="1" type="ORF">DVR12_11685</name>
</gene>
<comment type="caution">
    <text evidence="1">The sequence shown here is derived from an EMBL/GenBank/DDBJ whole genome shotgun (WGS) entry which is preliminary data.</text>
</comment>